<evidence type="ECO:0008006" key="3">
    <source>
        <dbReference type="Google" id="ProtNLM"/>
    </source>
</evidence>
<reference evidence="1 2" key="1">
    <citation type="submission" date="2024-02" db="EMBL/GenBank/DDBJ databases">
        <title>A novel Wenzhouxiangellaceae bacterium, isolated from coastal sediments.</title>
        <authorList>
            <person name="Du Z.-J."/>
            <person name="Ye Y.-Q."/>
            <person name="Zhang X.-Y."/>
        </authorList>
    </citation>
    <scope>NUCLEOTIDE SEQUENCE [LARGE SCALE GENOMIC DNA]</scope>
    <source>
        <strain evidence="1 2">CH-27</strain>
    </source>
</reference>
<accession>A0AAW9RFH3</accession>
<dbReference type="EMBL" id="JAZHOG010000003">
    <property type="protein sequence ID" value="MEJ8567140.1"/>
    <property type="molecule type" value="Genomic_DNA"/>
</dbReference>
<comment type="caution">
    <text evidence="1">The sequence shown here is derived from an EMBL/GenBank/DDBJ whole genome shotgun (WGS) entry which is preliminary data.</text>
</comment>
<gene>
    <name evidence="1" type="ORF">V3330_05835</name>
</gene>
<evidence type="ECO:0000313" key="2">
    <source>
        <dbReference type="Proteomes" id="UP001359886"/>
    </source>
</evidence>
<proteinExistence type="predicted"/>
<dbReference type="RefSeq" id="WP_354694457.1">
    <property type="nucleotide sequence ID" value="NZ_JAZHOG010000003.1"/>
</dbReference>
<dbReference type="AlphaFoldDB" id="A0AAW9RFH3"/>
<name>A0AAW9RFH3_9GAMM</name>
<sequence>MADDALAGLVRSRMERILAVPDERRDALLARLLERHGAGIAAVLVYGSYLRGKRDTLLDFYVLMDGYGTLRPVWQAGLAWLLSPNVYQVAAGSPPDEARAKYALLTLGRFERAMRRDFHPYFWARFAQPCGLVYCRDDATRERVTRALATAGRHFVRRVVPRLPAVFTPRELALTGLGLTYGCELRSEGPGRAAGLYQHDEAWYGSLTAALSGTGLGYGAADRENHYRNHSGEGRRRLSWVGWQVCRILGKFKSALRLLKAALTFDGGLDYILWKIARHSGHYIEPTERQRRHPLLFGWPLLWRLYRRGAFR</sequence>
<dbReference type="Proteomes" id="UP001359886">
    <property type="component" value="Unassembled WGS sequence"/>
</dbReference>
<organism evidence="1 2">
    <name type="scientific">Elongatibacter sediminis</name>
    <dbReference type="NCBI Taxonomy" id="3119006"/>
    <lineage>
        <taxon>Bacteria</taxon>
        <taxon>Pseudomonadati</taxon>
        <taxon>Pseudomonadota</taxon>
        <taxon>Gammaproteobacteria</taxon>
        <taxon>Chromatiales</taxon>
        <taxon>Wenzhouxiangellaceae</taxon>
        <taxon>Elongatibacter</taxon>
    </lineage>
</organism>
<protein>
    <recommendedName>
        <fullName evidence="3">Phosphatidate cytidylyltransferase</fullName>
    </recommendedName>
</protein>
<evidence type="ECO:0000313" key="1">
    <source>
        <dbReference type="EMBL" id="MEJ8567140.1"/>
    </source>
</evidence>
<keyword evidence="2" id="KW-1185">Reference proteome</keyword>